<dbReference type="AlphaFoldDB" id="A0A1I0V242"/>
<dbReference type="STRING" id="84698.SAMN04488528_100190"/>
<name>A0A1I0V242_9CLOT</name>
<dbReference type="OrthoDB" id="89060at2"/>
<dbReference type="InterPro" id="IPR020287">
    <property type="entry name" value="Tail_sheath_C"/>
</dbReference>
<evidence type="ECO:0000259" key="2">
    <source>
        <dbReference type="Pfam" id="PF17482"/>
    </source>
</evidence>
<evidence type="ECO:0000256" key="1">
    <source>
        <dbReference type="ARBA" id="ARBA00008005"/>
    </source>
</evidence>
<reference evidence="3 4" key="1">
    <citation type="submission" date="2016-10" db="EMBL/GenBank/DDBJ databases">
        <authorList>
            <person name="de Groot N.N."/>
        </authorList>
    </citation>
    <scope>NUCLEOTIDE SEQUENCE [LARGE SCALE GENOMIC DNA]</scope>
    <source>
        <strain evidence="3 4">DSM 12271</strain>
    </source>
</reference>
<comment type="similarity">
    <text evidence="1">Belongs to the myoviridae tail sheath protein family.</text>
</comment>
<dbReference type="EMBL" id="FOKI01000001">
    <property type="protein sequence ID" value="SFA70150.1"/>
    <property type="molecule type" value="Genomic_DNA"/>
</dbReference>
<organism evidence="3 4">
    <name type="scientific">Clostridium frigidicarnis</name>
    <dbReference type="NCBI Taxonomy" id="84698"/>
    <lineage>
        <taxon>Bacteria</taxon>
        <taxon>Bacillati</taxon>
        <taxon>Bacillota</taxon>
        <taxon>Clostridia</taxon>
        <taxon>Eubacteriales</taxon>
        <taxon>Clostridiaceae</taxon>
        <taxon>Clostridium</taxon>
    </lineage>
</organism>
<dbReference type="Gene3D" id="3.30.1370.220">
    <property type="match status" value="1"/>
</dbReference>
<gene>
    <name evidence="3" type="ORF">SAMN04488528_100190</name>
</gene>
<protein>
    <submittedName>
        <fullName evidence="3">Phage tail sheath protein</fullName>
    </submittedName>
</protein>
<dbReference type="Proteomes" id="UP000198619">
    <property type="component" value="Unassembled WGS sequence"/>
</dbReference>
<dbReference type="Pfam" id="PF17482">
    <property type="entry name" value="Phage_sheath_1C"/>
    <property type="match status" value="1"/>
</dbReference>
<keyword evidence="4" id="KW-1185">Reference proteome</keyword>
<evidence type="ECO:0000313" key="4">
    <source>
        <dbReference type="Proteomes" id="UP000198619"/>
    </source>
</evidence>
<evidence type="ECO:0000313" key="3">
    <source>
        <dbReference type="EMBL" id="SFA70150.1"/>
    </source>
</evidence>
<sequence>MGTLKQPSMEFTFTQKAKTFKQRSTGNIIMFVTESEIEKETILELEEKDDATKLNNIFKQSLQLVEDCFSFEISPNLVTVYVMKEEPKDMVTILNDVKATRERGILIYPQGSEPTQKALVDWTKLQAKTNKPFKCVVVGDGADIEEVIQLDKTQEIDFLDGTRTDKEFKNYIPSIASVIAGSGATRGMNYVALTNLKRVKEPVDVDESINTGHLVLINDEGTVRIALGINSKVTLKEGEGDDLKFLETTETIHLMKRDVSNVFKNDYIAKGKKNSPDMQQLFITDVNNYFRKLEEENILDGNYTNFADINVGRQREKLIAKGFEEAKKWDDAKVKNNVVDKDVYAKGTIKIAQSVINLEFNNTLV</sequence>
<proteinExistence type="inferred from homology"/>
<dbReference type="Gene3D" id="3.40.50.11790">
    <property type="match status" value="1"/>
</dbReference>
<dbReference type="RefSeq" id="WP_090037603.1">
    <property type="nucleotide sequence ID" value="NZ_FOKI01000001.1"/>
</dbReference>
<accession>A0A1I0V242</accession>
<feature type="domain" description="Tail sheath protein C-terminal" evidence="2">
    <location>
        <begin position="241"/>
        <end position="320"/>
    </location>
</feature>